<dbReference type="PATRIC" id="fig|1339315.3.peg.1462"/>
<dbReference type="AlphaFoldDB" id="A0A015SZ45"/>
<gene>
    <name evidence="5" type="ORF">M124_0660</name>
</gene>
<dbReference type="Pfam" id="PF17836">
    <property type="entry name" value="PglD_N"/>
    <property type="match status" value="1"/>
</dbReference>
<sequence>MKDIAIYGAGGFGREVACLLNAINANDAIWNLIGFFDDVKEVGYTNEYGKVLGGIDGLNSYPSALCVVFAIGSPHGVANLMDRISNQNIDFPNIIAPNVRFADDDNLKLGVGNIFSWDCHISCNVRIGNFNIFNGYITVGHDAIIGDFNSFMPGVRISGETNIGNKNYFGVSSVLLQKKRVGYNTVIGAGSVIIRPTKNNSTYMGNPATIVKY</sequence>
<evidence type="ECO:0000313" key="5">
    <source>
        <dbReference type="EMBL" id="EXY75517.1"/>
    </source>
</evidence>
<keyword evidence="5" id="KW-0012">Acyltransferase</keyword>
<dbReference type="Gene3D" id="3.40.50.20">
    <property type="match status" value="1"/>
</dbReference>
<dbReference type="RefSeq" id="WP_032542803.1">
    <property type="nucleotide sequence ID" value="NZ_JGCY01000236.1"/>
</dbReference>
<evidence type="ECO:0000313" key="6">
    <source>
        <dbReference type="Proteomes" id="UP000020529"/>
    </source>
</evidence>
<dbReference type="NCBIfam" id="TIGR03570">
    <property type="entry name" value="NeuD_NnaD"/>
    <property type="match status" value="1"/>
</dbReference>
<dbReference type="PANTHER" id="PTHR43300:SF7">
    <property type="entry name" value="UDP-N-ACETYLBACILLOSAMINE N-ACETYLTRANSFERASE"/>
    <property type="match status" value="1"/>
</dbReference>
<dbReference type="Proteomes" id="UP000020529">
    <property type="component" value="Unassembled WGS sequence"/>
</dbReference>
<comment type="caution">
    <text evidence="5">The sequence shown here is derived from an EMBL/GenBank/DDBJ whole genome shotgun (WGS) entry which is preliminary data.</text>
</comment>
<feature type="active site" description="Proton acceptor" evidence="2">
    <location>
        <position position="141"/>
    </location>
</feature>
<feature type="domain" description="PglD N-terminal" evidence="4">
    <location>
        <begin position="3"/>
        <end position="75"/>
    </location>
</feature>
<evidence type="ECO:0000259" key="4">
    <source>
        <dbReference type="Pfam" id="PF17836"/>
    </source>
</evidence>
<feature type="binding site" evidence="3">
    <location>
        <position position="72"/>
    </location>
    <ligand>
        <name>substrate</name>
    </ligand>
</feature>
<dbReference type="InterPro" id="IPR011004">
    <property type="entry name" value="Trimer_LpxA-like_sf"/>
</dbReference>
<reference evidence="5 6" key="1">
    <citation type="submission" date="2014-02" db="EMBL/GenBank/DDBJ databases">
        <authorList>
            <person name="Sears C."/>
            <person name="Carroll K."/>
            <person name="Sack B.R."/>
            <person name="Qadri F."/>
            <person name="Myers L.L."/>
            <person name="Chung G.-T."/>
            <person name="Escheverria P."/>
            <person name="Fraser C.M."/>
            <person name="Sadzewicz L."/>
            <person name="Shefchek K.A."/>
            <person name="Tallon L."/>
            <person name="Das S.P."/>
            <person name="Daugherty S."/>
            <person name="Mongodin E.F."/>
        </authorList>
    </citation>
    <scope>NUCLEOTIDE SEQUENCE [LARGE SCALE GENOMIC DNA]</scope>
    <source>
        <strain evidence="6">3988T(B)14</strain>
    </source>
</reference>
<evidence type="ECO:0000256" key="3">
    <source>
        <dbReference type="PIRSR" id="PIRSR620019-2"/>
    </source>
</evidence>
<dbReference type="InterPro" id="IPR041561">
    <property type="entry name" value="PglD_N"/>
</dbReference>
<organism evidence="5 6">
    <name type="scientific">Bacteroides fragilis str. 3988T(B)14</name>
    <dbReference type="NCBI Taxonomy" id="1339315"/>
    <lineage>
        <taxon>Bacteria</taxon>
        <taxon>Pseudomonadati</taxon>
        <taxon>Bacteroidota</taxon>
        <taxon>Bacteroidia</taxon>
        <taxon>Bacteroidales</taxon>
        <taxon>Bacteroidaceae</taxon>
        <taxon>Bacteroides</taxon>
    </lineage>
</organism>
<evidence type="ECO:0000256" key="2">
    <source>
        <dbReference type="PIRSR" id="PIRSR620019-1"/>
    </source>
</evidence>
<dbReference type="CDD" id="cd03360">
    <property type="entry name" value="LbH_AT_putative"/>
    <property type="match status" value="1"/>
</dbReference>
<comment type="similarity">
    <text evidence="1">Belongs to the transferase hexapeptide repeat family.</text>
</comment>
<name>A0A015SZ45_BACFG</name>
<protein>
    <submittedName>
        <fullName evidence="5">Sugar O-acyltransferase, sialic acid O-acetyltransferase NeuD family protein</fullName>
    </submittedName>
</protein>
<accession>A0A015SZ45</accession>
<keyword evidence="5" id="KW-0808">Transferase</keyword>
<dbReference type="InterPro" id="IPR050179">
    <property type="entry name" value="Trans_hexapeptide_repeat"/>
</dbReference>
<dbReference type="InterPro" id="IPR020019">
    <property type="entry name" value="AcTrfase_PglD-like"/>
</dbReference>
<dbReference type="SUPFAM" id="SSF51161">
    <property type="entry name" value="Trimeric LpxA-like enzymes"/>
    <property type="match status" value="1"/>
</dbReference>
<dbReference type="PANTHER" id="PTHR43300">
    <property type="entry name" value="ACETYLTRANSFERASE"/>
    <property type="match status" value="1"/>
</dbReference>
<dbReference type="Gene3D" id="2.160.10.10">
    <property type="entry name" value="Hexapeptide repeat proteins"/>
    <property type="match status" value="1"/>
</dbReference>
<evidence type="ECO:0000256" key="1">
    <source>
        <dbReference type="ARBA" id="ARBA00007274"/>
    </source>
</evidence>
<proteinExistence type="inferred from homology"/>
<dbReference type="GO" id="GO:0016746">
    <property type="term" value="F:acyltransferase activity"/>
    <property type="evidence" value="ECO:0007669"/>
    <property type="project" value="UniProtKB-KW"/>
</dbReference>
<dbReference type="EMBL" id="JGCY01000236">
    <property type="protein sequence ID" value="EXY75517.1"/>
    <property type="molecule type" value="Genomic_DNA"/>
</dbReference>
<feature type="site" description="Increases basicity of active site His" evidence="2">
    <location>
        <position position="142"/>
    </location>
</feature>